<dbReference type="KEGG" id="kphy:AOZ06_07585"/>
<dbReference type="InterPro" id="IPR018060">
    <property type="entry name" value="HTH_AraC"/>
</dbReference>
<keyword evidence="2" id="KW-0804">Transcription</keyword>
<evidence type="ECO:0000313" key="4">
    <source>
        <dbReference type="EMBL" id="ALG06805.1"/>
    </source>
</evidence>
<sequence>MRNNLAMTHVVAVLALSEAIGYDLTIPTMVFDAAAKPYDVRVCGVDDKPVDVYGGYRLLLDHGPETLAEADTVIIPGTRITGPRHEGTLPAEVAEALALIRPGTRIMSICTGAFVLAAAGLLDGRPATTHWNHTRRFRELYPKVQLDEDVLFIDDGDILTSAGLAAGIDLCLHVLRNDHGSEVANRAARYCVVPSWRDGGQRQFIERPMPEIGEASTAPTRAWAMERLSDGLDLDAMAGHANMSVRTFSRRFRAETGMSPGKWLLRQRIEHARHLLESTDLAVDRVARESGLGTASSLRQHLRVNVGVSPLTYRKTFRPPS</sequence>
<dbReference type="PANTHER" id="PTHR43130">
    <property type="entry name" value="ARAC-FAMILY TRANSCRIPTIONAL REGULATOR"/>
    <property type="match status" value="1"/>
</dbReference>
<feature type="domain" description="HTH araC/xylS-type" evidence="3">
    <location>
        <begin position="218"/>
        <end position="316"/>
    </location>
</feature>
<organism evidence="4 5">
    <name type="scientific">Kibdelosporangium phytohabitans</name>
    <dbReference type="NCBI Taxonomy" id="860235"/>
    <lineage>
        <taxon>Bacteria</taxon>
        <taxon>Bacillati</taxon>
        <taxon>Actinomycetota</taxon>
        <taxon>Actinomycetes</taxon>
        <taxon>Pseudonocardiales</taxon>
        <taxon>Pseudonocardiaceae</taxon>
        <taxon>Kibdelosporangium</taxon>
    </lineage>
</organism>
<dbReference type="Proteomes" id="UP000063699">
    <property type="component" value="Chromosome"/>
</dbReference>
<dbReference type="Gene3D" id="3.40.50.880">
    <property type="match status" value="1"/>
</dbReference>
<dbReference type="PROSITE" id="PS01124">
    <property type="entry name" value="HTH_ARAC_FAMILY_2"/>
    <property type="match status" value="1"/>
</dbReference>
<accession>A0A0N9HL62</accession>
<evidence type="ECO:0000256" key="2">
    <source>
        <dbReference type="ARBA" id="ARBA00023163"/>
    </source>
</evidence>
<dbReference type="Pfam" id="PF01965">
    <property type="entry name" value="DJ-1_PfpI"/>
    <property type="match status" value="1"/>
</dbReference>
<keyword evidence="1" id="KW-0805">Transcription regulation</keyword>
<evidence type="ECO:0000259" key="3">
    <source>
        <dbReference type="PROSITE" id="PS01124"/>
    </source>
</evidence>
<dbReference type="SUPFAM" id="SSF52317">
    <property type="entry name" value="Class I glutamine amidotransferase-like"/>
    <property type="match status" value="1"/>
</dbReference>
<dbReference type="SUPFAM" id="SSF46689">
    <property type="entry name" value="Homeodomain-like"/>
    <property type="match status" value="2"/>
</dbReference>
<dbReference type="STRING" id="860235.AOZ06_07585"/>
<dbReference type="InterPro" id="IPR029062">
    <property type="entry name" value="Class_I_gatase-like"/>
</dbReference>
<dbReference type="EMBL" id="CP012752">
    <property type="protein sequence ID" value="ALG06805.1"/>
    <property type="molecule type" value="Genomic_DNA"/>
</dbReference>
<name>A0A0N9HL62_9PSEU</name>
<evidence type="ECO:0000313" key="5">
    <source>
        <dbReference type="Proteomes" id="UP000063699"/>
    </source>
</evidence>
<dbReference type="OrthoDB" id="3660033at2"/>
<protein>
    <submittedName>
        <fullName evidence="4">AraC family transcriptional regulator</fullName>
    </submittedName>
</protein>
<dbReference type="SMART" id="SM00342">
    <property type="entry name" value="HTH_ARAC"/>
    <property type="match status" value="1"/>
</dbReference>
<dbReference type="CDD" id="cd03137">
    <property type="entry name" value="GATase1_AraC_1"/>
    <property type="match status" value="1"/>
</dbReference>
<keyword evidence="5" id="KW-1185">Reference proteome</keyword>
<evidence type="ECO:0000256" key="1">
    <source>
        <dbReference type="ARBA" id="ARBA00023015"/>
    </source>
</evidence>
<gene>
    <name evidence="4" type="ORF">AOZ06_07585</name>
</gene>
<dbReference type="GO" id="GO:0003700">
    <property type="term" value="F:DNA-binding transcription factor activity"/>
    <property type="evidence" value="ECO:0007669"/>
    <property type="project" value="InterPro"/>
</dbReference>
<dbReference type="Pfam" id="PF12833">
    <property type="entry name" value="HTH_18"/>
    <property type="match status" value="1"/>
</dbReference>
<dbReference type="InterPro" id="IPR052158">
    <property type="entry name" value="INH-QAR"/>
</dbReference>
<dbReference type="PANTHER" id="PTHR43130:SF3">
    <property type="entry name" value="HTH-TYPE TRANSCRIPTIONAL REGULATOR RV1931C"/>
    <property type="match status" value="1"/>
</dbReference>
<dbReference type="InterPro" id="IPR009057">
    <property type="entry name" value="Homeodomain-like_sf"/>
</dbReference>
<proteinExistence type="predicted"/>
<dbReference type="AlphaFoldDB" id="A0A0N9HL62"/>
<dbReference type="GO" id="GO:0043565">
    <property type="term" value="F:sequence-specific DNA binding"/>
    <property type="evidence" value="ECO:0007669"/>
    <property type="project" value="InterPro"/>
</dbReference>
<reference evidence="4 5" key="1">
    <citation type="submission" date="2015-07" db="EMBL/GenBank/DDBJ databases">
        <title>Genome sequencing of Kibdelosporangium phytohabitans.</title>
        <authorList>
            <person name="Qin S."/>
            <person name="Xing K."/>
        </authorList>
    </citation>
    <scope>NUCLEOTIDE SEQUENCE [LARGE SCALE GENOMIC DNA]</scope>
    <source>
        <strain evidence="4 5">KLBMP1111</strain>
    </source>
</reference>
<dbReference type="Gene3D" id="1.10.10.60">
    <property type="entry name" value="Homeodomain-like"/>
    <property type="match status" value="1"/>
</dbReference>
<dbReference type="InterPro" id="IPR002818">
    <property type="entry name" value="DJ-1/PfpI"/>
</dbReference>